<keyword evidence="1" id="KW-0812">Transmembrane</keyword>
<gene>
    <name evidence="3" type="ORF">LOM8899_03235</name>
</gene>
<name>A0A238LHQ5_9RHOB</name>
<dbReference type="AlphaFoldDB" id="A0A238LHQ5"/>
<feature type="transmembrane region" description="Helical" evidence="1">
    <location>
        <begin position="139"/>
        <end position="163"/>
    </location>
</feature>
<accession>A0A238LHQ5</accession>
<evidence type="ECO:0000256" key="1">
    <source>
        <dbReference type="SAM" id="Phobius"/>
    </source>
</evidence>
<dbReference type="EMBL" id="FXZK01000007">
    <property type="protein sequence ID" value="SMY09073.1"/>
    <property type="molecule type" value="Genomic_DNA"/>
</dbReference>
<keyword evidence="1" id="KW-0472">Membrane</keyword>
<proteinExistence type="predicted"/>
<dbReference type="NCBIfam" id="TIGR03370">
    <property type="entry name" value="VPLPA-CTERM"/>
    <property type="match status" value="1"/>
</dbReference>
<feature type="chain" id="PRO_5013303035" description="VPLPA-CTERM protein sorting domain protein" evidence="2">
    <location>
        <begin position="21"/>
        <end position="169"/>
    </location>
</feature>
<organism evidence="3 4">
    <name type="scientific">Flavimaricola marinus</name>
    <dbReference type="NCBI Taxonomy" id="1819565"/>
    <lineage>
        <taxon>Bacteria</taxon>
        <taxon>Pseudomonadati</taxon>
        <taxon>Pseudomonadota</taxon>
        <taxon>Alphaproteobacteria</taxon>
        <taxon>Rhodobacterales</taxon>
        <taxon>Paracoccaceae</taxon>
        <taxon>Flavimaricola</taxon>
    </lineage>
</organism>
<keyword evidence="4" id="KW-1185">Reference proteome</keyword>
<dbReference type="Proteomes" id="UP000201613">
    <property type="component" value="Unassembled WGS sequence"/>
</dbReference>
<sequence length="169" mass="16941">MLTKLLGAVAIASLPTLGAAATLTGDTIDFTADVGVFAATDVLVGAGVDTTAGAFSFDFDAGVGGDEFIWSASDSGSLAGSIGISLTDLDFDDGSLLIDFSLDETLLTDLAWTITDDSVVFTYSSTGFIGPGTVLSGSFVTAAVPLPAGLPLLLTALGGIALLRRKRAA</sequence>
<feature type="signal peptide" evidence="2">
    <location>
        <begin position="1"/>
        <end position="20"/>
    </location>
</feature>
<keyword evidence="2" id="KW-0732">Signal</keyword>
<evidence type="ECO:0000313" key="3">
    <source>
        <dbReference type="EMBL" id="SMY09073.1"/>
    </source>
</evidence>
<evidence type="ECO:0008006" key="5">
    <source>
        <dbReference type="Google" id="ProtNLM"/>
    </source>
</evidence>
<reference evidence="3 4" key="1">
    <citation type="submission" date="2017-05" db="EMBL/GenBank/DDBJ databases">
        <authorList>
            <person name="Song R."/>
            <person name="Chenine A.L."/>
            <person name="Ruprecht R.M."/>
        </authorList>
    </citation>
    <scope>NUCLEOTIDE SEQUENCE [LARGE SCALE GENOMIC DNA]</scope>
    <source>
        <strain evidence="3 4">CECT 8899</strain>
    </source>
</reference>
<protein>
    <recommendedName>
        <fullName evidence="5">VPLPA-CTERM protein sorting domain protein</fullName>
    </recommendedName>
</protein>
<evidence type="ECO:0000256" key="2">
    <source>
        <dbReference type="SAM" id="SignalP"/>
    </source>
</evidence>
<dbReference type="RefSeq" id="WP_093993268.1">
    <property type="nucleotide sequence ID" value="NZ_FXZK01000007.1"/>
</dbReference>
<evidence type="ECO:0000313" key="4">
    <source>
        <dbReference type="Proteomes" id="UP000201613"/>
    </source>
</evidence>
<dbReference type="InterPro" id="IPR022472">
    <property type="entry name" value="VPLPA-CTERM"/>
</dbReference>
<keyword evidence="1" id="KW-1133">Transmembrane helix</keyword>